<evidence type="ECO:0000256" key="1">
    <source>
        <dbReference type="SAM" id="SignalP"/>
    </source>
</evidence>
<protein>
    <submittedName>
        <fullName evidence="2">Uncharacterized protein</fullName>
    </submittedName>
</protein>
<feature type="chain" id="PRO_5003915769" evidence="1">
    <location>
        <begin position="23"/>
        <end position="426"/>
    </location>
</feature>
<reference evidence="2 3" key="1">
    <citation type="journal article" date="2012" name="BMC Genomics">
        <title>Genome analysis of a simultaneously predatory and prey-independent, novel Bdellovibrio bacteriovorus from the River Tiber, supports in silico predictions of both ancient and recent lateral gene transfer from diverse bacteria.</title>
        <authorList>
            <person name="Hobley L."/>
            <person name="Lerner T.R."/>
            <person name="Williams L.E."/>
            <person name="Lambert C."/>
            <person name="Till R."/>
            <person name="Milner D.S."/>
            <person name="Basford S.M."/>
            <person name="Capeness M.J."/>
            <person name="Fenton A.K."/>
            <person name="Atterbury R.J."/>
            <person name="Harris M.A."/>
            <person name="Sockett R.E."/>
        </authorList>
    </citation>
    <scope>NUCLEOTIDE SEQUENCE [LARGE SCALE GENOMIC DNA]</scope>
    <source>
        <strain evidence="2 3">Tiberius</strain>
    </source>
</reference>
<dbReference type="HOGENOM" id="CLU_069766_0_0_7"/>
<dbReference type="KEGG" id="bbat:Bdt_2868"/>
<dbReference type="OrthoDB" id="9342580at2"/>
<evidence type="ECO:0000313" key="3">
    <source>
        <dbReference type="Proteomes" id="UP000010074"/>
    </source>
</evidence>
<dbReference type="STRING" id="1069642.Bdt_2868"/>
<dbReference type="Proteomes" id="UP000010074">
    <property type="component" value="Chromosome"/>
</dbReference>
<proteinExistence type="predicted"/>
<dbReference type="AlphaFoldDB" id="K7YXZ9"/>
<gene>
    <name evidence="2" type="ORF">Bdt_2868</name>
</gene>
<sequence>MKRLLKAMATTAVTLVAMQANAIQVNYSFRVNSSGPSIYPCNAGLLTKGDTYGDKKICYYEGTNTACTPKCDGLDCEGGSKPTPQFIQNLATWSNTPLNTKSSCEAAGRNWVSTPTHASNVPPGVLGNEKDQAGPGKFVYCDVSCKTSGHTFNSQDRTCSNPGGGNGGGNGNTCVCSTQEGRKFGNYVHASWTKWEDRQDPHTDKVSGVSPYFATLFGEVDAFDRVLDKLSFNLGSETYNAAYFVDICYRGSQIDYSHYKAAYKVIAEASLTDIGHKYNGKGYSDFADLEVQAHLICTSQTQNCENGNCSDTDEHPNGSNTPQFDNDITDIDDPVSNHTKYLAGDIKDLISGANFVQTIDKNTPIYLDKYNKGAAAKFCKVRYIFKEKDGLGHYPKLRKWQKHGANICTHTKIEMADLDGNCPNCK</sequence>
<evidence type="ECO:0000313" key="2">
    <source>
        <dbReference type="EMBL" id="AFY02548.1"/>
    </source>
</evidence>
<dbReference type="RefSeq" id="WP_015091975.1">
    <property type="nucleotide sequence ID" value="NC_019567.1"/>
</dbReference>
<organism evidence="2 3">
    <name type="scientific">Bdellovibrio bacteriovorus str. Tiberius</name>
    <dbReference type="NCBI Taxonomy" id="1069642"/>
    <lineage>
        <taxon>Bacteria</taxon>
        <taxon>Pseudomonadati</taxon>
        <taxon>Bdellovibrionota</taxon>
        <taxon>Bdellovibrionia</taxon>
        <taxon>Bdellovibrionales</taxon>
        <taxon>Pseudobdellovibrionaceae</taxon>
        <taxon>Bdellovibrio</taxon>
    </lineage>
</organism>
<dbReference type="PATRIC" id="fig|1069642.3.peg.2837"/>
<keyword evidence="1" id="KW-0732">Signal</keyword>
<accession>K7YXZ9</accession>
<name>K7YXZ9_BDEBC</name>
<dbReference type="EMBL" id="CP002930">
    <property type="protein sequence ID" value="AFY02548.1"/>
    <property type="molecule type" value="Genomic_DNA"/>
</dbReference>
<feature type="signal peptide" evidence="1">
    <location>
        <begin position="1"/>
        <end position="22"/>
    </location>
</feature>